<name>A0AB36DVF9_9PAST</name>
<evidence type="ECO:0000313" key="3">
    <source>
        <dbReference type="Proteomes" id="UP000092594"/>
    </source>
</evidence>
<evidence type="ECO:0008006" key="4">
    <source>
        <dbReference type="Google" id="ProtNLM"/>
    </source>
</evidence>
<feature type="transmembrane region" description="Helical" evidence="1">
    <location>
        <begin position="17"/>
        <end position="35"/>
    </location>
</feature>
<dbReference type="Proteomes" id="UP000092594">
    <property type="component" value="Unassembled WGS sequence"/>
</dbReference>
<sequence>MNENYIIDFFSKITADGWITIIVSIVSLFLVVIGWRKTISFQKKAKLLNLRMHAFESYMSWSERVFLSKPAGSLNINYETLKELSSVQFKFILYCPNEQGKIEELINKISKLNSATKQDEKQEFANDFYNHYIECNRYIRECIQKELEFR</sequence>
<reference evidence="2 3" key="1">
    <citation type="submission" date="2014-11" db="EMBL/GenBank/DDBJ databases">
        <title>Pan-genome of Gallibacterium spp.</title>
        <authorList>
            <person name="Kudirkiene E."/>
            <person name="Bojesen A.M."/>
        </authorList>
    </citation>
    <scope>NUCLEOTIDE SEQUENCE [LARGE SCALE GENOMIC DNA]</scope>
    <source>
        <strain evidence="2 3">Gerl. 2740/89</strain>
    </source>
</reference>
<keyword evidence="3" id="KW-1185">Reference proteome</keyword>
<gene>
    <name evidence="2" type="ORF">QV05_07700</name>
</gene>
<keyword evidence="1" id="KW-0812">Transmembrane</keyword>
<accession>A0AB36DVF9</accession>
<dbReference type="EMBL" id="JTJQ01000022">
    <property type="protein sequence ID" value="OBX00465.1"/>
    <property type="molecule type" value="Genomic_DNA"/>
</dbReference>
<dbReference type="RefSeq" id="WP_065231314.1">
    <property type="nucleotide sequence ID" value="NZ_JTJQ01000022.1"/>
</dbReference>
<protein>
    <recommendedName>
        <fullName evidence="4">DUF4760 domain-containing protein</fullName>
    </recommendedName>
</protein>
<proteinExistence type="predicted"/>
<organism evidence="2 3">
    <name type="scientific">Gallibacterium genomosp. 1</name>
    <dbReference type="NCBI Taxonomy" id="155515"/>
    <lineage>
        <taxon>Bacteria</taxon>
        <taxon>Pseudomonadati</taxon>
        <taxon>Pseudomonadota</taxon>
        <taxon>Gammaproteobacteria</taxon>
        <taxon>Pasteurellales</taxon>
        <taxon>Pasteurellaceae</taxon>
        <taxon>Gallibacterium</taxon>
    </lineage>
</organism>
<keyword evidence="1" id="KW-0472">Membrane</keyword>
<comment type="caution">
    <text evidence="2">The sequence shown here is derived from an EMBL/GenBank/DDBJ whole genome shotgun (WGS) entry which is preliminary data.</text>
</comment>
<keyword evidence="1" id="KW-1133">Transmembrane helix</keyword>
<dbReference type="AlphaFoldDB" id="A0AB36DVF9"/>
<evidence type="ECO:0000256" key="1">
    <source>
        <dbReference type="SAM" id="Phobius"/>
    </source>
</evidence>
<evidence type="ECO:0000313" key="2">
    <source>
        <dbReference type="EMBL" id="OBX00465.1"/>
    </source>
</evidence>